<evidence type="ECO:0000256" key="1">
    <source>
        <dbReference type="SAM" id="Phobius"/>
    </source>
</evidence>
<sequence>MSYDATGSDPDSSKRVTDATPTYKKLGLFVGCLLAGVVAIGLLLVWLVPSTPTSARHFGHVTGSRLMESKIAWYREQTRTRQFDVIVVGNSMCEFGIDGDVVTQAMDGAPFNPSGTPASKVFNASIGGLSPKVADQYVRVLFSIQKPKSLIYCASLIGRALRDGDDENAIWNAAMDEERIDYFFDAYEGSIFQKLSFSPYLSNLSLVVFDSHAYRKIFAFFADLFRTNADRLGAGYQDTVPLGSDGGYELPSTAVAQPEFREANYSVLTGPSWTAIEALQGLTDSIGVDFYVMPIFISGMMTADTDVADIPLARLEAIGVRTIDCAIRMSAKAVDLADDTHLSWLGEQRLSKCVGDALRTGQLHDLPIIDNASDYLSEADMPVSDRRAPAFDDILPRAASFPNYFLTTVRPSSSPDAVLEIKLSDSWQTAPLPVAAFDFSARVLTASGEDTEAEILDLSPYSFTIAVPDRWTPGTVAMVRLGVFKEGDFVPVNTPVKSYSWR</sequence>
<comment type="caution">
    <text evidence="2">The sequence shown here is derived from an EMBL/GenBank/DDBJ whole genome shotgun (WGS) entry which is preliminary data.</text>
</comment>
<keyword evidence="1" id="KW-0812">Transmembrane</keyword>
<protein>
    <submittedName>
        <fullName evidence="2">Uncharacterized protein</fullName>
    </submittedName>
</protein>
<proteinExistence type="predicted"/>
<dbReference type="Proteomes" id="UP001229244">
    <property type="component" value="Unassembled WGS sequence"/>
</dbReference>
<keyword evidence="1" id="KW-0472">Membrane</keyword>
<dbReference type="RefSeq" id="WP_306886025.1">
    <property type="nucleotide sequence ID" value="NZ_JAUSUL010000002.1"/>
</dbReference>
<keyword evidence="1" id="KW-1133">Transmembrane helix</keyword>
<dbReference type="EMBL" id="JAUSUL010000002">
    <property type="protein sequence ID" value="MDQ0316197.1"/>
    <property type="molecule type" value="Genomic_DNA"/>
</dbReference>
<keyword evidence="3" id="KW-1185">Reference proteome</keyword>
<accession>A0AAE4ATI8</accession>
<feature type="transmembrane region" description="Helical" evidence="1">
    <location>
        <begin position="26"/>
        <end position="48"/>
    </location>
</feature>
<reference evidence="2" key="1">
    <citation type="submission" date="2023-07" db="EMBL/GenBank/DDBJ databases">
        <title>Genomic Encyclopedia of Type Strains, Phase IV (KMG-IV): sequencing the most valuable type-strain genomes for metagenomic binning, comparative biology and taxonomic classification.</title>
        <authorList>
            <person name="Goeker M."/>
        </authorList>
    </citation>
    <scope>NUCLEOTIDE SEQUENCE</scope>
    <source>
        <strain evidence="2">DSM 21202</strain>
    </source>
</reference>
<evidence type="ECO:0000313" key="3">
    <source>
        <dbReference type="Proteomes" id="UP001229244"/>
    </source>
</evidence>
<name>A0AAE4ATI8_9HYPH</name>
<gene>
    <name evidence="2" type="ORF">J2S73_002654</name>
</gene>
<evidence type="ECO:0000313" key="2">
    <source>
        <dbReference type="EMBL" id="MDQ0316197.1"/>
    </source>
</evidence>
<dbReference type="AlphaFoldDB" id="A0AAE4ATI8"/>
<organism evidence="2 3">
    <name type="scientific">Amorphus orientalis</name>
    <dbReference type="NCBI Taxonomy" id="649198"/>
    <lineage>
        <taxon>Bacteria</taxon>
        <taxon>Pseudomonadati</taxon>
        <taxon>Pseudomonadota</taxon>
        <taxon>Alphaproteobacteria</taxon>
        <taxon>Hyphomicrobiales</taxon>
        <taxon>Amorphaceae</taxon>
        <taxon>Amorphus</taxon>
    </lineage>
</organism>